<proteinExistence type="predicted"/>
<evidence type="ECO:0000313" key="1">
    <source>
        <dbReference type="EMBL" id="CUX39290.1"/>
    </source>
</evidence>
<protein>
    <submittedName>
        <fullName evidence="1">Uncharacterized protein</fullName>
    </submittedName>
</protein>
<dbReference type="EMBL" id="FBWG01000027">
    <property type="protein sequence ID" value="CUX39290.1"/>
    <property type="molecule type" value="Genomic_DNA"/>
</dbReference>
<reference evidence="1 2" key="1">
    <citation type="submission" date="2016-01" db="EMBL/GenBank/DDBJ databases">
        <authorList>
            <person name="Oliw E.H."/>
        </authorList>
    </citation>
    <scope>NUCLEOTIDE SEQUENCE [LARGE SCALE GENOMIC DNA]</scope>
    <source>
        <strain evidence="1 2">Zutra 3-1</strain>
    </source>
</reference>
<dbReference type="AlphaFoldDB" id="A0A1S7QMM1"/>
<name>A0A1S7QMM1_9HYPH</name>
<dbReference type="Proteomes" id="UP000191987">
    <property type="component" value="Unassembled WGS sequence"/>
</dbReference>
<evidence type="ECO:0000313" key="2">
    <source>
        <dbReference type="Proteomes" id="UP000191987"/>
    </source>
</evidence>
<sequence length="107" mass="11769">MVFTSEREAVKTISDVLNSVGGQINLEGNQRAVLHWRCISIPADYGSDNRTPKMILLIVKSICGGGCENCGTPRKNDGRFHVHLAISVLLRLQVALSRNHNAWKCPA</sequence>
<organism evidence="1 2">
    <name type="scientific">Agrobacterium deltaense Zutra 3/1</name>
    <dbReference type="NCBI Taxonomy" id="1183427"/>
    <lineage>
        <taxon>Bacteria</taxon>
        <taxon>Pseudomonadati</taxon>
        <taxon>Pseudomonadota</taxon>
        <taxon>Alphaproteobacteria</taxon>
        <taxon>Hyphomicrobiales</taxon>
        <taxon>Rhizobiaceae</taxon>
        <taxon>Rhizobium/Agrobacterium group</taxon>
        <taxon>Agrobacterium</taxon>
    </lineage>
</organism>
<accession>A0A1S7QMM1</accession>
<gene>
    <name evidence="1" type="ORF">AGR7C_Lc10011</name>
</gene>